<dbReference type="CDD" id="cd00322">
    <property type="entry name" value="FNR_like"/>
    <property type="match status" value="1"/>
</dbReference>
<dbReference type="PANTHER" id="PTHR47354">
    <property type="entry name" value="NADH OXIDOREDUCTASE HCR"/>
    <property type="match status" value="1"/>
</dbReference>
<dbReference type="InterPro" id="IPR050415">
    <property type="entry name" value="MRET"/>
</dbReference>
<organism evidence="2 3">
    <name type="scientific">Candidatus Jorgensenbacteria bacterium GW2011_GWA2_45_13</name>
    <dbReference type="NCBI Taxonomy" id="1618662"/>
    <lineage>
        <taxon>Bacteria</taxon>
        <taxon>Candidatus Joergenseniibacteriota</taxon>
    </lineage>
</organism>
<comment type="caution">
    <text evidence="2">The sequence shown here is derived from an EMBL/GenBank/DDBJ whole genome shotgun (WGS) entry which is preliminary data.</text>
</comment>
<evidence type="ECO:0000313" key="2">
    <source>
        <dbReference type="EMBL" id="KKT92313.1"/>
    </source>
</evidence>
<sequence length="199" mass="22687">MHTVKFIRAEIVAEKTMRFFFEKPEGFNYVSGQYAEFAFINPSETDNEGMSRCLSFTSVSSDKELSITTRIRDTAFKRMLVLMKKGKTMNMDGPFGSLTLHKNEKKPAVFVTGGIGITPFVSIVREATEKKLSHALTLFYSNRRLQDAPFLKVRKYCNNLALPVWYIAGPSKMVLAMRNMLVAIGADEDNIRTEEFPRY</sequence>
<name>A0A0G1L9C4_9BACT</name>
<dbReference type="PANTHER" id="PTHR47354:SF5">
    <property type="entry name" value="PROTEIN RFBI"/>
    <property type="match status" value="1"/>
</dbReference>
<gene>
    <name evidence="2" type="ORF">UW92_C0003G0030</name>
</gene>
<dbReference type="InterPro" id="IPR017927">
    <property type="entry name" value="FAD-bd_FR_type"/>
</dbReference>
<dbReference type="PROSITE" id="PS51384">
    <property type="entry name" value="FAD_FR"/>
    <property type="match status" value="1"/>
</dbReference>
<dbReference type="Proteomes" id="UP000033966">
    <property type="component" value="Unassembled WGS sequence"/>
</dbReference>
<accession>A0A0G1L9C4</accession>
<dbReference type="Gene3D" id="2.40.30.10">
    <property type="entry name" value="Translation factors"/>
    <property type="match status" value="1"/>
</dbReference>
<reference evidence="2 3" key="1">
    <citation type="journal article" date="2015" name="Nature">
        <title>rRNA introns, odd ribosomes, and small enigmatic genomes across a large radiation of phyla.</title>
        <authorList>
            <person name="Brown C.T."/>
            <person name="Hug L.A."/>
            <person name="Thomas B.C."/>
            <person name="Sharon I."/>
            <person name="Castelle C.J."/>
            <person name="Singh A."/>
            <person name="Wilkins M.J."/>
            <person name="Williams K.H."/>
            <person name="Banfield J.F."/>
        </authorList>
    </citation>
    <scope>NUCLEOTIDE SEQUENCE [LARGE SCALE GENOMIC DNA]</scope>
</reference>
<dbReference type="GO" id="GO:0016491">
    <property type="term" value="F:oxidoreductase activity"/>
    <property type="evidence" value="ECO:0007669"/>
    <property type="project" value="InterPro"/>
</dbReference>
<evidence type="ECO:0000313" key="3">
    <source>
        <dbReference type="Proteomes" id="UP000033966"/>
    </source>
</evidence>
<dbReference type="AlphaFoldDB" id="A0A0G1L9C4"/>
<dbReference type="InterPro" id="IPR039261">
    <property type="entry name" value="FNR_nucleotide-bd"/>
</dbReference>
<evidence type="ECO:0000259" key="1">
    <source>
        <dbReference type="PROSITE" id="PS51384"/>
    </source>
</evidence>
<dbReference type="EMBL" id="LCKF01000003">
    <property type="protein sequence ID" value="KKT92313.1"/>
    <property type="molecule type" value="Genomic_DNA"/>
</dbReference>
<dbReference type="Gene3D" id="3.40.50.80">
    <property type="entry name" value="Nucleotide-binding domain of ferredoxin-NADP reductase (FNR) module"/>
    <property type="match status" value="1"/>
</dbReference>
<dbReference type="PRINTS" id="PR00410">
    <property type="entry name" value="PHEHYDRXLASE"/>
</dbReference>
<dbReference type="SUPFAM" id="SSF52343">
    <property type="entry name" value="Ferredoxin reductase-like, C-terminal NADP-linked domain"/>
    <property type="match status" value="1"/>
</dbReference>
<protein>
    <submittedName>
        <fullName evidence="2">Flavodoxin reductase family protein</fullName>
    </submittedName>
</protein>
<dbReference type="InterPro" id="IPR017938">
    <property type="entry name" value="Riboflavin_synthase-like_b-brl"/>
</dbReference>
<feature type="domain" description="FAD-binding FR-type" evidence="1">
    <location>
        <begin position="1"/>
        <end position="101"/>
    </location>
</feature>
<proteinExistence type="predicted"/>
<dbReference type="SUPFAM" id="SSF63380">
    <property type="entry name" value="Riboflavin synthase domain-like"/>
    <property type="match status" value="1"/>
</dbReference>